<gene>
    <name evidence="7" type="ORF">C3F09_08180</name>
</gene>
<dbReference type="InterPro" id="IPR036900">
    <property type="entry name" value="A-D-PHexomutase_C_sf"/>
</dbReference>
<accession>A0A855X4T5</accession>
<keyword evidence="2" id="KW-0597">Phosphoprotein</keyword>
<dbReference type="PANTHER" id="PTHR43771">
    <property type="entry name" value="PHOSPHOMANNOMUTASE"/>
    <property type="match status" value="1"/>
</dbReference>
<dbReference type="GO" id="GO:0016868">
    <property type="term" value="F:intramolecular phosphotransferase activity"/>
    <property type="evidence" value="ECO:0007669"/>
    <property type="project" value="InterPro"/>
</dbReference>
<dbReference type="SUPFAM" id="SSF55957">
    <property type="entry name" value="Phosphoglucomutase, C-terminal domain"/>
    <property type="match status" value="1"/>
</dbReference>
<dbReference type="InterPro" id="IPR016055">
    <property type="entry name" value="A-D-PHexomutase_a/b/a-I/II/III"/>
</dbReference>
<comment type="cofactor">
    <cofactor evidence="1">
        <name>Mg(2+)</name>
        <dbReference type="ChEBI" id="CHEBI:18420"/>
    </cofactor>
</comment>
<keyword evidence="5" id="KW-0413">Isomerase</keyword>
<dbReference type="AlphaFoldDB" id="A0A855X4T5"/>
<organism evidence="7 8">
    <name type="scientific">candidate division GN15 bacterium</name>
    <dbReference type="NCBI Taxonomy" id="2072418"/>
    <lineage>
        <taxon>Bacteria</taxon>
        <taxon>candidate division GN15</taxon>
    </lineage>
</organism>
<reference evidence="7 8" key="1">
    <citation type="journal article" date="2018" name="ISME J.">
        <title>A methanotrophic archaeon couples anaerobic oxidation of methane to Fe(III) reduction.</title>
        <authorList>
            <person name="Cai C."/>
            <person name="Leu A.O."/>
            <person name="Xie G.J."/>
            <person name="Guo J."/>
            <person name="Feng Y."/>
            <person name="Zhao J.X."/>
            <person name="Tyson G.W."/>
            <person name="Yuan Z."/>
            <person name="Hu S."/>
        </authorList>
    </citation>
    <scope>NUCLEOTIDE SEQUENCE [LARGE SCALE GENOMIC DNA]</scope>
    <source>
        <strain evidence="7">FeB_12</strain>
    </source>
</reference>
<dbReference type="PANTHER" id="PTHR43771:SF1">
    <property type="entry name" value="PHOSPHOMANNOMUTASE"/>
    <property type="match status" value="1"/>
</dbReference>
<protein>
    <recommendedName>
        <fullName evidence="6">Alpha-D-phosphohexomutase alpha/beta/alpha domain-containing protein</fullName>
    </recommendedName>
</protein>
<dbReference type="GO" id="GO:0046872">
    <property type="term" value="F:metal ion binding"/>
    <property type="evidence" value="ECO:0007669"/>
    <property type="project" value="UniProtKB-KW"/>
</dbReference>
<keyword evidence="4" id="KW-0460">Magnesium</keyword>
<sequence>DDGGRPLDSQLLLLIVTDLFLQVHKPKRIAVPVVASMGVDELAREHGVEVIRVSNDHRAMMEAITKGQAEFVGGTRGGFIFPGFQLGADAVLGAVKILEMLAITRVRISQLRKRHEQFVRQTVSVPCPWAKKGTVMRRLITSSDNKERQLVDGIRIYEDKGWVLVAPDRMKASFYIFAESRSDEVTTGLLNRYRGLVEEWQRN</sequence>
<evidence type="ECO:0000256" key="5">
    <source>
        <dbReference type="ARBA" id="ARBA00023235"/>
    </source>
</evidence>
<evidence type="ECO:0000313" key="7">
    <source>
        <dbReference type="EMBL" id="PWB71156.1"/>
    </source>
</evidence>
<dbReference type="EMBL" id="PQAP01000123">
    <property type="protein sequence ID" value="PWB71156.1"/>
    <property type="molecule type" value="Genomic_DNA"/>
</dbReference>
<keyword evidence="3" id="KW-0479">Metal-binding</keyword>
<dbReference type="Gene3D" id="3.30.310.50">
    <property type="entry name" value="Alpha-D-phosphohexomutase, C-terminal domain"/>
    <property type="match status" value="1"/>
</dbReference>
<feature type="domain" description="Alpha-D-phosphohexomutase alpha/beta/alpha" evidence="6">
    <location>
        <begin position="10"/>
        <end position="115"/>
    </location>
</feature>
<dbReference type="Pfam" id="PF02880">
    <property type="entry name" value="PGM_PMM_III"/>
    <property type="match status" value="1"/>
</dbReference>
<feature type="non-terminal residue" evidence="7">
    <location>
        <position position="1"/>
    </location>
</feature>
<comment type="caution">
    <text evidence="7">The sequence shown here is derived from an EMBL/GenBank/DDBJ whole genome shotgun (WGS) entry which is preliminary data.</text>
</comment>
<dbReference type="Proteomes" id="UP000250918">
    <property type="component" value="Unassembled WGS sequence"/>
</dbReference>
<dbReference type="InterPro" id="IPR005846">
    <property type="entry name" value="A-D-PHexomutase_a/b/a-III"/>
</dbReference>
<proteinExistence type="predicted"/>
<evidence type="ECO:0000256" key="4">
    <source>
        <dbReference type="ARBA" id="ARBA00022842"/>
    </source>
</evidence>
<evidence type="ECO:0000313" key="8">
    <source>
        <dbReference type="Proteomes" id="UP000250918"/>
    </source>
</evidence>
<evidence type="ECO:0000256" key="2">
    <source>
        <dbReference type="ARBA" id="ARBA00022553"/>
    </source>
</evidence>
<dbReference type="SUPFAM" id="SSF53738">
    <property type="entry name" value="Phosphoglucomutase, first 3 domains"/>
    <property type="match status" value="1"/>
</dbReference>
<dbReference type="GO" id="GO:0005975">
    <property type="term" value="P:carbohydrate metabolic process"/>
    <property type="evidence" value="ECO:0007669"/>
    <property type="project" value="InterPro"/>
</dbReference>
<evidence type="ECO:0000256" key="1">
    <source>
        <dbReference type="ARBA" id="ARBA00001946"/>
    </source>
</evidence>
<evidence type="ECO:0000256" key="3">
    <source>
        <dbReference type="ARBA" id="ARBA00022723"/>
    </source>
</evidence>
<evidence type="ECO:0000259" key="6">
    <source>
        <dbReference type="Pfam" id="PF02880"/>
    </source>
</evidence>
<dbReference type="Gene3D" id="3.40.120.10">
    <property type="entry name" value="Alpha-D-Glucose-1,6-Bisphosphate, subunit A, domain 3"/>
    <property type="match status" value="1"/>
</dbReference>
<name>A0A855X4T5_9BACT</name>